<organism evidence="2 4">
    <name type="scientific">Vibrio campbellii</name>
    <dbReference type="NCBI Taxonomy" id="680"/>
    <lineage>
        <taxon>Bacteria</taxon>
        <taxon>Pseudomonadati</taxon>
        <taxon>Pseudomonadota</taxon>
        <taxon>Gammaproteobacteria</taxon>
        <taxon>Vibrionales</taxon>
        <taxon>Vibrionaceae</taxon>
        <taxon>Vibrio</taxon>
    </lineage>
</organism>
<reference evidence="2" key="1">
    <citation type="submission" date="2020-03" db="EMBL/GenBank/DDBJ databases">
        <title>Five strains of Vibrio campbellii isolated from Mariana Trench.</title>
        <authorList>
            <person name="Liang J."/>
            <person name="Zhang X.-H."/>
        </authorList>
    </citation>
    <scope>NUCLEOTIDE SEQUENCE</scope>
    <source>
        <strain evidence="3">LJC013</strain>
        <strain evidence="2">LJC014</strain>
    </source>
</reference>
<evidence type="ECO:0000313" key="4">
    <source>
        <dbReference type="Proteomes" id="UP001058687"/>
    </source>
</evidence>
<gene>
    <name evidence="2" type="ORF">HB761_17655</name>
    <name evidence="3" type="ORF">HB762_20010</name>
</gene>
<dbReference type="EMBL" id="CP050468">
    <property type="protein sequence ID" value="UTZ28516.1"/>
    <property type="molecule type" value="Genomic_DNA"/>
</dbReference>
<protein>
    <submittedName>
        <fullName evidence="2">Uncharacterized protein</fullName>
    </submittedName>
</protein>
<evidence type="ECO:0000256" key="1">
    <source>
        <dbReference type="SAM" id="Phobius"/>
    </source>
</evidence>
<dbReference type="Proteomes" id="UP001059912">
    <property type="component" value="Chromosome 2"/>
</dbReference>
<evidence type="ECO:0000313" key="2">
    <source>
        <dbReference type="EMBL" id="UTZ28516.1"/>
    </source>
</evidence>
<proteinExistence type="predicted"/>
<keyword evidence="1" id="KW-0812">Transmembrane</keyword>
<keyword evidence="1" id="KW-1133">Transmembrane helix</keyword>
<dbReference type="Proteomes" id="UP001058687">
    <property type="component" value="Chromosome 2"/>
</dbReference>
<feature type="transmembrane region" description="Helical" evidence="1">
    <location>
        <begin position="30"/>
        <end position="50"/>
    </location>
</feature>
<evidence type="ECO:0000313" key="5">
    <source>
        <dbReference type="Proteomes" id="UP001059912"/>
    </source>
</evidence>
<keyword evidence="5" id="KW-1185">Reference proteome</keyword>
<dbReference type="RefSeq" id="WP_005535217.1">
    <property type="nucleotide sequence ID" value="NZ_CP030789.1"/>
</dbReference>
<name>A0AAE9MZN9_9VIBR</name>
<sequence length="57" mass="6814">MYQEEQWLEQVDMSLTDKQSRALGWDQRSVLVEMFSFLCIALVSFTLVFIRGDHHDY</sequence>
<dbReference type="AlphaFoldDB" id="A0AAE9MZN9"/>
<keyword evidence="1" id="KW-0472">Membrane</keyword>
<evidence type="ECO:0000313" key="3">
    <source>
        <dbReference type="EMBL" id="UTZ33563.1"/>
    </source>
</evidence>
<accession>A0AAE9MZN9</accession>
<dbReference type="EMBL" id="CP050471">
    <property type="protein sequence ID" value="UTZ33563.1"/>
    <property type="molecule type" value="Genomic_DNA"/>
</dbReference>